<reference evidence="2 3" key="1">
    <citation type="submission" date="2017-03" db="EMBL/GenBank/DDBJ databases">
        <title>Genomes of endolithic fungi from Antarctica.</title>
        <authorList>
            <person name="Coleine C."/>
            <person name="Masonjones S."/>
            <person name="Stajich J.E."/>
        </authorList>
    </citation>
    <scope>NUCLEOTIDE SEQUENCE [LARGE SCALE GENOMIC DNA]</scope>
    <source>
        <strain evidence="2 3">CCFEE 6315</strain>
    </source>
</reference>
<dbReference type="Pfam" id="PF00856">
    <property type="entry name" value="SET"/>
    <property type="match status" value="1"/>
</dbReference>
<comment type="caution">
    <text evidence="2">The sequence shown here is derived from an EMBL/GenBank/DDBJ whole genome shotgun (WGS) entry which is preliminary data.</text>
</comment>
<dbReference type="PANTHER" id="PTHR47332">
    <property type="entry name" value="SET DOMAIN-CONTAINING PROTEIN 5"/>
    <property type="match status" value="1"/>
</dbReference>
<gene>
    <name evidence="2" type="ORF">B0A50_05351</name>
</gene>
<feature type="domain" description="SET" evidence="1">
    <location>
        <begin position="18"/>
        <end position="134"/>
    </location>
</feature>
<dbReference type="OrthoDB" id="265717at2759"/>
<dbReference type="EMBL" id="NAJL01000028">
    <property type="protein sequence ID" value="TKA26514.1"/>
    <property type="molecule type" value="Genomic_DNA"/>
</dbReference>
<dbReference type="Proteomes" id="UP000308549">
    <property type="component" value="Unassembled WGS sequence"/>
</dbReference>
<dbReference type="AlphaFoldDB" id="A0A4U0TW53"/>
<evidence type="ECO:0000313" key="3">
    <source>
        <dbReference type="Proteomes" id="UP000308549"/>
    </source>
</evidence>
<dbReference type="PANTHER" id="PTHR47332:SF2">
    <property type="entry name" value="SET-6"/>
    <property type="match status" value="1"/>
</dbReference>
<dbReference type="Gene3D" id="1.10.220.160">
    <property type="match status" value="1"/>
</dbReference>
<accession>A0A4U0TW53</accession>
<sequence length="279" mass="30916">MTDIYHSFHALQPHAQAQYLELACTVHPTTLAEYRQFKEKVSIDVKQTQQLTHVADVVKLCGIFDTNFYGLDCSGGEGIDGNRRKAAGVFFEASRINHSCIPNATSQWEPSLQSLTVHAIEDIAAGEEITISYVEALRKREERQQSLKGRYNFDCDCPACDSTTVFGQMSDRSRGEADQLGRILMASKVGTEGLVRSTMGVLQLIQEECLGGIWETHARAALTQALAHQGRMVEAVAELMKVMQCTRVCCGEDGRVYLEPKEKVDQIRRILAGSRDGTA</sequence>
<dbReference type="InterPro" id="IPR053185">
    <property type="entry name" value="SET_domain_protein"/>
</dbReference>
<dbReference type="PROSITE" id="PS50280">
    <property type="entry name" value="SET"/>
    <property type="match status" value="1"/>
</dbReference>
<protein>
    <recommendedName>
        <fullName evidence="1">SET domain-containing protein</fullName>
    </recommendedName>
</protein>
<proteinExistence type="predicted"/>
<dbReference type="InterPro" id="IPR001214">
    <property type="entry name" value="SET_dom"/>
</dbReference>
<organism evidence="2 3">
    <name type="scientific">Salinomyces thailandicus</name>
    <dbReference type="NCBI Taxonomy" id="706561"/>
    <lineage>
        <taxon>Eukaryota</taxon>
        <taxon>Fungi</taxon>
        <taxon>Dikarya</taxon>
        <taxon>Ascomycota</taxon>
        <taxon>Pezizomycotina</taxon>
        <taxon>Dothideomycetes</taxon>
        <taxon>Dothideomycetidae</taxon>
        <taxon>Mycosphaerellales</taxon>
        <taxon>Teratosphaeriaceae</taxon>
        <taxon>Salinomyces</taxon>
    </lineage>
</organism>
<dbReference type="SUPFAM" id="SSF82199">
    <property type="entry name" value="SET domain"/>
    <property type="match status" value="1"/>
</dbReference>
<dbReference type="CDD" id="cd20071">
    <property type="entry name" value="SET_SMYD"/>
    <property type="match status" value="1"/>
</dbReference>
<evidence type="ECO:0000313" key="2">
    <source>
        <dbReference type="EMBL" id="TKA26514.1"/>
    </source>
</evidence>
<dbReference type="Gene3D" id="2.170.270.10">
    <property type="entry name" value="SET domain"/>
    <property type="match status" value="1"/>
</dbReference>
<evidence type="ECO:0000259" key="1">
    <source>
        <dbReference type="PROSITE" id="PS50280"/>
    </source>
</evidence>
<name>A0A4U0TW53_9PEZI</name>
<dbReference type="InterPro" id="IPR046341">
    <property type="entry name" value="SET_dom_sf"/>
</dbReference>
<keyword evidence="3" id="KW-1185">Reference proteome</keyword>